<dbReference type="AlphaFoldDB" id="A0A1X2HV25"/>
<comment type="caution">
    <text evidence="8">The sequence shown here is derived from an EMBL/GenBank/DDBJ whole genome shotgun (WGS) entry which is preliminary data.</text>
</comment>
<evidence type="ECO:0000256" key="7">
    <source>
        <dbReference type="SAM" id="Phobius"/>
    </source>
</evidence>
<accession>A0A1X2HV25</accession>
<dbReference type="Proteomes" id="UP000242180">
    <property type="component" value="Unassembled WGS sequence"/>
</dbReference>
<proteinExistence type="predicted"/>
<dbReference type="STRING" id="13706.A0A1X2HV25"/>
<evidence type="ECO:0000256" key="2">
    <source>
        <dbReference type="ARBA" id="ARBA00022824"/>
    </source>
</evidence>
<evidence type="ECO:0008006" key="10">
    <source>
        <dbReference type="Google" id="ProtNLM"/>
    </source>
</evidence>
<feature type="transmembrane region" description="Helical" evidence="7">
    <location>
        <begin position="59"/>
        <end position="81"/>
    </location>
</feature>
<dbReference type="GO" id="GO:0031410">
    <property type="term" value="C:cytoplasmic vesicle"/>
    <property type="evidence" value="ECO:0007669"/>
    <property type="project" value="UniProtKB-KW"/>
</dbReference>
<protein>
    <recommendedName>
        <fullName evidence="10">Vacuolar ATPase assembly integral membrane protein VMA21</fullName>
    </recommendedName>
</protein>
<gene>
    <name evidence="8" type="ORF">BCR43DRAFT_483323</name>
</gene>
<dbReference type="OMA" id="LVKLMVF"/>
<dbReference type="Pfam" id="PF09446">
    <property type="entry name" value="VMA21"/>
    <property type="match status" value="1"/>
</dbReference>
<evidence type="ECO:0000256" key="6">
    <source>
        <dbReference type="SAM" id="MobiDB-lite"/>
    </source>
</evidence>
<dbReference type="InParanoid" id="A0A1X2HV25"/>
<feature type="region of interest" description="Disordered" evidence="6">
    <location>
        <begin position="1"/>
        <end position="20"/>
    </location>
</feature>
<evidence type="ECO:0000313" key="9">
    <source>
        <dbReference type="Proteomes" id="UP000242180"/>
    </source>
</evidence>
<dbReference type="FunCoup" id="A0A1X2HV25">
    <property type="interactions" value="87"/>
</dbReference>
<keyword evidence="3 7" id="KW-1133">Transmembrane helix</keyword>
<feature type="compositionally biased region" description="Low complexity" evidence="6">
    <location>
        <begin position="1"/>
        <end position="16"/>
    </location>
</feature>
<evidence type="ECO:0000256" key="3">
    <source>
        <dbReference type="ARBA" id="ARBA00022989"/>
    </source>
</evidence>
<keyword evidence="1 7" id="KW-0812">Transmembrane</keyword>
<feature type="transmembrane region" description="Helical" evidence="7">
    <location>
        <begin position="21"/>
        <end position="47"/>
    </location>
</feature>
<sequence>MSGKASSSSAIQPSSANQKPGVSVWVVTKLLFASACMFALPIATYYISLETIFNGNGTYAAGAAAGMANIVAIGYVIAASLEDNTSKDKKD</sequence>
<keyword evidence="2" id="KW-0256">Endoplasmic reticulum</keyword>
<keyword evidence="4 7" id="KW-0472">Membrane</keyword>
<dbReference type="EMBL" id="MCGN01000001">
    <property type="protein sequence ID" value="ORZ03419.1"/>
    <property type="molecule type" value="Genomic_DNA"/>
</dbReference>
<evidence type="ECO:0000313" key="8">
    <source>
        <dbReference type="EMBL" id="ORZ03419.1"/>
    </source>
</evidence>
<evidence type="ECO:0000256" key="4">
    <source>
        <dbReference type="ARBA" id="ARBA00023136"/>
    </source>
</evidence>
<reference evidence="8 9" key="1">
    <citation type="submission" date="2016-07" db="EMBL/GenBank/DDBJ databases">
        <title>Pervasive Adenine N6-methylation of Active Genes in Fungi.</title>
        <authorList>
            <consortium name="DOE Joint Genome Institute"/>
            <person name="Mondo S.J."/>
            <person name="Dannebaum R.O."/>
            <person name="Kuo R.C."/>
            <person name="Labutti K."/>
            <person name="Haridas S."/>
            <person name="Kuo A."/>
            <person name="Salamov A."/>
            <person name="Ahrendt S.R."/>
            <person name="Lipzen A."/>
            <person name="Sullivan W."/>
            <person name="Andreopoulos W.B."/>
            <person name="Clum A."/>
            <person name="Lindquist E."/>
            <person name="Daum C."/>
            <person name="Ramamoorthy G.K."/>
            <person name="Gryganskyi A."/>
            <person name="Culley D."/>
            <person name="Magnuson J.K."/>
            <person name="James T.Y."/>
            <person name="O'Malley M.A."/>
            <person name="Stajich J.E."/>
            <person name="Spatafora J.W."/>
            <person name="Visel A."/>
            <person name="Grigoriev I.V."/>
        </authorList>
    </citation>
    <scope>NUCLEOTIDE SEQUENCE [LARGE SCALE GENOMIC DNA]</scope>
    <source>
        <strain evidence="8 9">NRRL 2496</strain>
    </source>
</reference>
<evidence type="ECO:0000256" key="5">
    <source>
        <dbReference type="ARBA" id="ARBA00023329"/>
    </source>
</evidence>
<organism evidence="8 9">
    <name type="scientific">Syncephalastrum racemosum</name>
    <name type="common">Filamentous fungus</name>
    <dbReference type="NCBI Taxonomy" id="13706"/>
    <lineage>
        <taxon>Eukaryota</taxon>
        <taxon>Fungi</taxon>
        <taxon>Fungi incertae sedis</taxon>
        <taxon>Mucoromycota</taxon>
        <taxon>Mucoromycotina</taxon>
        <taxon>Mucoromycetes</taxon>
        <taxon>Mucorales</taxon>
        <taxon>Syncephalastraceae</taxon>
        <taxon>Syncephalastrum</taxon>
    </lineage>
</organism>
<keyword evidence="9" id="KW-1185">Reference proteome</keyword>
<dbReference type="OrthoDB" id="160405at2759"/>
<dbReference type="GO" id="GO:0070072">
    <property type="term" value="P:vacuolar proton-transporting V-type ATPase complex assembly"/>
    <property type="evidence" value="ECO:0007669"/>
    <property type="project" value="InterPro"/>
</dbReference>
<keyword evidence="5" id="KW-0968">Cytoplasmic vesicle</keyword>
<name>A0A1X2HV25_SYNRA</name>
<evidence type="ECO:0000256" key="1">
    <source>
        <dbReference type="ARBA" id="ARBA00022692"/>
    </source>
</evidence>
<dbReference type="InterPro" id="IPR019013">
    <property type="entry name" value="Vma21"/>
</dbReference>